<reference evidence="1" key="3">
    <citation type="submission" date="2020-12" db="UniProtKB">
        <authorList>
            <consortium name="EnsemblPlants"/>
        </authorList>
    </citation>
    <scope>IDENTIFICATION</scope>
</reference>
<reference evidence="1 2" key="1">
    <citation type="journal article" date="2008" name="Science">
        <title>The Physcomitrella genome reveals evolutionary insights into the conquest of land by plants.</title>
        <authorList>
            <person name="Rensing S."/>
            <person name="Lang D."/>
            <person name="Zimmer A."/>
            <person name="Terry A."/>
            <person name="Salamov A."/>
            <person name="Shapiro H."/>
            <person name="Nishiyama T."/>
            <person name="Perroud P.-F."/>
            <person name="Lindquist E."/>
            <person name="Kamisugi Y."/>
            <person name="Tanahashi T."/>
            <person name="Sakakibara K."/>
            <person name="Fujita T."/>
            <person name="Oishi K."/>
            <person name="Shin-I T."/>
            <person name="Kuroki Y."/>
            <person name="Toyoda A."/>
            <person name="Suzuki Y."/>
            <person name="Hashimoto A."/>
            <person name="Yamaguchi K."/>
            <person name="Sugano A."/>
            <person name="Kohara Y."/>
            <person name="Fujiyama A."/>
            <person name="Anterola A."/>
            <person name="Aoki S."/>
            <person name="Ashton N."/>
            <person name="Barbazuk W.B."/>
            <person name="Barker E."/>
            <person name="Bennetzen J."/>
            <person name="Bezanilla M."/>
            <person name="Blankenship R."/>
            <person name="Cho S.H."/>
            <person name="Dutcher S."/>
            <person name="Estelle M."/>
            <person name="Fawcett J.A."/>
            <person name="Gundlach H."/>
            <person name="Hanada K."/>
            <person name="Heyl A."/>
            <person name="Hicks K.A."/>
            <person name="Hugh J."/>
            <person name="Lohr M."/>
            <person name="Mayer K."/>
            <person name="Melkozernov A."/>
            <person name="Murata T."/>
            <person name="Nelson D."/>
            <person name="Pils B."/>
            <person name="Prigge M."/>
            <person name="Reiss B."/>
            <person name="Renner T."/>
            <person name="Rombauts S."/>
            <person name="Rushton P."/>
            <person name="Sanderfoot A."/>
            <person name="Schween G."/>
            <person name="Shiu S.-H."/>
            <person name="Stueber K."/>
            <person name="Theodoulou F.L."/>
            <person name="Tu H."/>
            <person name="Van de Peer Y."/>
            <person name="Verrier P.J."/>
            <person name="Waters E."/>
            <person name="Wood A."/>
            <person name="Yang L."/>
            <person name="Cove D."/>
            <person name="Cuming A."/>
            <person name="Hasebe M."/>
            <person name="Lucas S."/>
            <person name="Mishler D.B."/>
            <person name="Reski R."/>
            <person name="Grigoriev I."/>
            <person name="Quatrano R.S."/>
            <person name="Boore J.L."/>
        </authorList>
    </citation>
    <scope>NUCLEOTIDE SEQUENCE [LARGE SCALE GENOMIC DNA]</scope>
    <source>
        <strain evidence="1 2">cv. Gransden 2004</strain>
    </source>
</reference>
<dbReference type="EMBL" id="ABEU02000023">
    <property type="status" value="NOT_ANNOTATED_CDS"/>
    <property type="molecule type" value="Genomic_DNA"/>
</dbReference>
<dbReference type="Gramene" id="Pp3c23_13740V3.1">
    <property type="protein sequence ID" value="PAC:32948974.CDS.1"/>
    <property type="gene ID" value="Pp3c23_13740"/>
</dbReference>
<evidence type="ECO:0000313" key="1">
    <source>
        <dbReference type="EnsemblPlants" id="PAC:32948974.CDS.1"/>
    </source>
</evidence>
<organism evidence="1 2">
    <name type="scientific">Physcomitrium patens</name>
    <name type="common">Spreading-leaved earth moss</name>
    <name type="synonym">Physcomitrella patens</name>
    <dbReference type="NCBI Taxonomy" id="3218"/>
    <lineage>
        <taxon>Eukaryota</taxon>
        <taxon>Viridiplantae</taxon>
        <taxon>Streptophyta</taxon>
        <taxon>Embryophyta</taxon>
        <taxon>Bryophyta</taxon>
        <taxon>Bryophytina</taxon>
        <taxon>Bryopsida</taxon>
        <taxon>Funariidae</taxon>
        <taxon>Funariales</taxon>
        <taxon>Funariaceae</taxon>
        <taxon>Physcomitrium</taxon>
    </lineage>
</organism>
<name>A0A7I3ZFF5_PHYPA</name>
<accession>A0A7I3ZFF5</accession>
<reference evidence="1 2" key="2">
    <citation type="journal article" date="2018" name="Plant J.">
        <title>The Physcomitrella patens chromosome-scale assembly reveals moss genome structure and evolution.</title>
        <authorList>
            <person name="Lang D."/>
            <person name="Ullrich K.K."/>
            <person name="Murat F."/>
            <person name="Fuchs J."/>
            <person name="Jenkins J."/>
            <person name="Haas F.B."/>
            <person name="Piednoel M."/>
            <person name="Gundlach H."/>
            <person name="Van Bel M."/>
            <person name="Meyberg R."/>
            <person name="Vives C."/>
            <person name="Morata J."/>
            <person name="Symeonidi A."/>
            <person name="Hiss M."/>
            <person name="Muchero W."/>
            <person name="Kamisugi Y."/>
            <person name="Saleh O."/>
            <person name="Blanc G."/>
            <person name="Decker E.L."/>
            <person name="van Gessel N."/>
            <person name="Grimwood J."/>
            <person name="Hayes R.D."/>
            <person name="Graham S.W."/>
            <person name="Gunter L.E."/>
            <person name="McDaniel S.F."/>
            <person name="Hoernstein S.N.W."/>
            <person name="Larsson A."/>
            <person name="Li F.W."/>
            <person name="Perroud P.F."/>
            <person name="Phillips J."/>
            <person name="Ranjan P."/>
            <person name="Rokshar D.S."/>
            <person name="Rothfels C.J."/>
            <person name="Schneider L."/>
            <person name="Shu S."/>
            <person name="Stevenson D.W."/>
            <person name="Thummler F."/>
            <person name="Tillich M."/>
            <person name="Villarreal Aguilar J.C."/>
            <person name="Widiez T."/>
            <person name="Wong G.K."/>
            <person name="Wymore A."/>
            <person name="Zhang Y."/>
            <person name="Zimmer A.D."/>
            <person name="Quatrano R.S."/>
            <person name="Mayer K.F.X."/>
            <person name="Goodstein D."/>
            <person name="Casacuberta J.M."/>
            <person name="Vandepoele K."/>
            <person name="Reski R."/>
            <person name="Cuming A.C."/>
            <person name="Tuskan G.A."/>
            <person name="Maumus F."/>
            <person name="Salse J."/>
            <person name="Schmutz J."/>
            <person name="Rensing S.A."/>
        </authorList>
    </citation>
    <scope>NUCLEOTIDE SEQUENCE [LARGE SCALE GENOMIC DNA]</scope>
    <source>
        <strain evidence="1 2">cv. Gransden 2004</strain>
    </source>
</reference>
<evidence type="ECO:0000313" key="2">
    <source>
        <dbReference type="Proteomes" id="UP000006727"/>
    </source>
</evidence>
<keyword evidence="2" id="KW-1185">Reference proteome</keyword>
<dbReference type="EnsemblPlants" id="Pp3c23_13740V3.1">
    <property type="protein sequence ID" value="PAC:32948974.CDS.1"/>
    <property type="gene ID" value="Pp3c23_13740"/>
</dbReference>
<sequence>MVKKITSWSNKLRTTLALSSTKGEYKVLYEAAKNITYICRLYQELGLS</sequence>
<proteinExistence type="predicted"/>
<protein>
    <submittedName>
        <fullName evidence="1">Uncharacterized protein</fullName>
    </submittedName>
</protein>
<dbReference type="Proteomes" id="UP000006727">
    <property type="component" value="Chromosome 23"/>
</dbReference>